<dbReference type="AlphaFoldDB" id="A0A392SBG8"/>
<evidence type="ECO:0000256" key="1">
    <source>
        <dbReference type="SAM" id="MobiDB-lite"/>
    </source>
</evidence>
<organism evidence="2 3">
    <name type="scientific">Trifolium medium</name>
    <dbReference type="NCBI Taxonomy" id="97028"/>
    <lineage>
        <taxon>Eukaryota</taxon>
        <taxon>Viridiplantae</taxon>
        <taxon>Streptophyta</taxon>
        <taxon>Embryophyta</taxon>
        <taxon>Tracheophyta</taxon>
        <taxon>Spermatophyta</taxon>
        <taxon>Magnoliopsida</taxon>
        <taxon>eudicotyledons</taxon>
        <taxon>Gunneridae</taxon>
        <taxon>Pentapetalae</taxon>
        <taxon>rosids</taxon>
        <taxon>fabids</taxon>
        <taxon>Fabales</taxon>
        <taxon>Fabaceae</taxon>
        <taxon>Papilionoideae</taxon>
        <taxon>50 kb inversion clade</taxon>
        <taxon>NPAAA clade</taxon>
        <taxon>Hologalegina</taxon>
        <taxon>IRL clade</taxon>
        <taxon>Trifolieae</taxon>
        <taxon>Trifolium</taxon>
    </lineage>
</organism>
<keyword evidence="3" id="KW-1185">Reference proteome</keyword>
<name>A0A392SBG8_9FABA</name>
<feature type="non-terminal residue" evidence="2">
    <location>
        <position position="1"/>
    </location>
</feature>
<feature type="compositionally biased region" description="Polar residues" evidence="1">
    <location>
        <begin position="59"/>
        <end position="71"/>
    </location>
</feature>
<dbReference type="EMBL" id="LXQA010340810">
    <property type="protein sequence ID" value="MCI45206.1"/>
    <property type="molecule type" value="Genomic_DNA"/>
</dbReference>
<protein>
    <submittedName>
        <fullName evidence="2">Uncharacterized protein</fullName>
    </submittedName>
</protein>
<evidence type="ECO:0000313" key="2">
    <source>
        <dbReference type="EMBL" id="MCI45206.1"/>
    </source>
</evidence>
<reference evidence="2 3" key="1">
    <citation type="journal article" date="2018" name="Front. Plant Sci.">
        <title>Red Clover (Trifolium pratense) and Zigzag Clover (T. medium) - A Picture of Genomic Similarities and Differences.</title>
        <authorList>
            <person name="Dluhosova J."/>
            <person name="Istvanek J."/>
            <person name="Nedelnik J."/>
            <person name="Repkova J."/>
        </authorList>
    </citation>
    <scope>NUCLEOTIDE SEQUENCE [LARGE SCALE GENOMIC DNA]</scope>
    <source>
        <strain evidence="3">cv. 10/8</strain>
        <tissue evidence="2">Leaf</tissue>
    </source>
</reference>
<sequence length="98" mass="10832">CFCAPRRGSGASRQNRGRKLDFFWQLRVAQEGWHVAPAKEKESWELLSSARRAGEDGASRQSVGSLHQEGSSVARRTASTGASRTDVYFASARTIVKY</sequence>
<dbReference type="Proteomes" id="UP000265520">
    <property type="component" value="Unassembled WGS sequence"/>
</dbReference>
<accession>A0A392SBG8</accession>
<evidence type="ECO:0000313" key="3">
    <source>
        <dbReference type="Proteomes" id="UP000265520"/>
    </source>
</evidence>
<proteinExistence type="predicted"/>
<feature type="region of interest" description="Disordered" evidence="1">
    <location>
        <begin position="55"/>
        <end position="82"/>
    </location>
</feature>
<comment type="caution">
    <text evidence="2">The sequence shown here is derived from an EMBL/GenBank/DDBJ whole genome shotgun (WGS) entry which is preliminary data.</text>
</comment>